<dbReference type="GeneID" id="106160529"/>
<dbReference type="Gene3D" id="3.40.50.300">
    <property type="entry name" value="P-loop containing nucleotide triphosphate hydrolases"/>
    <property type="match status" value="1"/>
</dbReference>
<dbReference type="GO" id="GO:0005525">
    <property type="term" value="F:GTP binding"/>
    <property type="evidence" value="ECO:0007669"/>
    <property type="project" value="UniProtKB-KW"/>
</dbReference>
<dbReference type="PROSITE" id="PS51419">
    <property type="entry name" value="RAB"/>
    <property type="match status" value="1"/>
</dbReference>
<keyword evidence="2" id="KW-0547">Nucleotide-binding</keyword>
<dbReference type="InParanoid" id="A0A1S3I450"/>
<dbReference type="SUPFAM" id="SSF52540">
    <property type="entry name" value="P-loop containing nucleoside triphosphate hydrolases"/>
    <property type="match status" value="1"/>
</dbReference>
<dbReference type="InterPro" id="IPR042227">
    <property type="entry name" value="KBRS"/>
</dbReference>
<evidence type="ECO:0000256" key="3">
    <source>
        <dbReference type="ARBA" id="ARBA00023134"/>
    </source>
</evidence>
<evidence type="ECO:0000256" key="2">
    <source>
        <dbReference type="ARBA" id="ARBA00022741"/>
    </source>
</evidence>
<dbReference type="Proteomes" id="UP000085678">
    <property type="component" value="Unplaced"/>
</dbReference>
<dbReference type="AlphaFoldDB" id="A0A1S3I450"/>
<dbReference type="OrthoDB" id="10002389at2759"/>
<dbReference type="PANTHER" id="PTHR46152">
    <property type="entry name" value="NF-KAPPA-B INHIBITOR-INTERACTING RAS-LIKE PROTEIN"/>
    <property type="match status" value="1"/>
</dbReference>
<dbReference type="PANTHER" id="PTHR46152:SF3">
    <property type="entry name" value="NF-KAPPA-B INHIBITOR-INTERACTING RAS-LIKE PROTEIN"/>
    <property type="match status" value="1"/>
</dbReference>
<dbReference type="FunCoup" id="A0A1S3I450">
    <property type="interactions" value="54"/>
</dbReference>
<keyword evidence="5" id="KW-1185">Reference proteome</keyword>
<comment type="similarity">
    <text evidence="1">Belongs to the small GTPase superfamily. Ras family. KappaB-Ras subfamily.</text>
</comment>
<dbReference type="SMART" id="SM00173">
    <property type="entry name" value="RAS"/>
    <property type="match status" value="1"/>
</dbReference>
<keyword evidence="3" id="KW-0342">GTP-binding</keyword>
<dbReference type="InterPro" id="IPR005225">
    <property type="entry name" value="Small_GTP-bd"/>
</dbReference>
<dbReference type="Pfam" id="PF00071">
    <property type="entry name" value="Ras"/>
    <property type="match status" value="1"/>
</dbReference>
<dbReference type="GO" id="GO:0032484">
    <property type="term" value="P:Ral protein signal transduction"/>
    <property type="evidence" value="ECO:0007669"/>
    <property type="project" value="TreeGrafter"/>
</dbReference>
<evidence type="ECO:0000256" key="1">
    <source>
        <dbReference type="ARBA" id="ARBA00008094"/>
    </source>
</evidence>
<dbReference type="SMART" id="SM00175">
    <property type="entry name" value="RAB"/>
    <property type="match status" value="1"/>
</dbReference>
<name>A0A1S3I450_LINAN</name>
<sequence>MGKSWRVVVCGQTLTGKTAIIEQLIYGNHIVGAPTFKTIEDIYVAYVDTDRGVKEKVRLYDTPGLDSSQVDLPRHYITNADGFVLVYDVNSFDSFNCINKLKKDIDKHKEKKEVTVIALGNKIDVDSGLRQVDQQTAQKWAQKEKVKLYEVTASNRVSLTDGFVWLTSRMTQPPAKSSFPLVGRKSRSSVIVDN</sequence>
<evidence type="ECO:0000313" key="6">
    <source>
        <dbReference type="RefSeq" id="XP_013392606.1"/>
    </source>
</evidence>
<proteinExistence type="inferred from homology"/>
<dbReference type="RefSeq" id="XP_013392606.1">
    <property type="nucleotide sequence ID" value="XM_013537152.1"/>
</dbReference>
<dbReference type="GO" id="GO:0043124">
    <property type="term" value="P:negative regulation of canonical NF-kappaB signal transduction"/>
    <property type="evidence" value="ECO:0007669"/>
    <property type="project" value="InterPro"/>
</dbReference>
<dbReference type="OMA" id="IANMHSR"/>
<reference evidence="6" key="1">
    <citation type="submission" date="2025-08" db="UniProtKB">
        <authorList>
            <consortium name="RefSeq"/>
        </authorList>
    </citation>
    <scope>IDENTIFICATION</scope>
    <source>
        <tissue evidence="6">Gonads</tissue>
    </source>
</reference>
<accession>A0A1S3I450</accession>
<dbReference type="PRINTS" id="PR00449">
    <property type="entry name" value="RASTRNSFRMNG"/>
</dbReference>
<organism evidence="5 6">
    <name type="scientific">Lingula anatina</name>
    <name type="common">Brachiopod</name>
    <name type="synonym">Lingula unguis</name>
    <dbReference type="NCBI Taxonomy" id="7574"/>
    <lineage>
        <taxon>Eukaryota</taxon>
        <taxon>Metazoa</taxon>
        <taxon>Spiralia</taxon>
        <taxon>Lophotrochozoa</taxon>
        <taxon>Brachiopoda</taxon>
        <taxon>Linguliformea</taxon>
        <taxon>Lingulata</taxon>
        <taxon>Lingulida</taxon>
        <taxon>Linguloidea</taxon>
        <taxon>Lingulidae</taxon>
        <taxon>Lingula</taxon>
    </lineage>
</organism>
<dbReference type="PROSITE" id="PS51421">
    <property type="entry name" value="RAS"/>
    <property type="match status" value="1"/>
</dbReference>
<dbReference type="GO" id="GO:0003924">
    <property type="term" value="F:GTPase activity"/>
    <property type="evidence" value="ECO:0007669"/>
    <property type="project" value="InterPro"/>
</dbReference>
<dbReference type="KEGG" id="lak:106160529"/>
<evidence type="ECO:0000256" key="4">
    <source>
        <dbReference type="SAM" id="MobiDB-lite"/>
    </source>
</evidence>
<dbReference type="NCBIfam" id="TIGR00231">
    <property type="entry name" value="small_GTP"/>
    <property type="match status" value="1"/>
</dbReference>
<dbReference type="GO" id="GO:0032794">
    <property type="term" value="F:GTPase activating protein binding"/>
    <property type="evidence" value="ECO:0007669"/>
    <property type="project" value="TreeGrafter"/>
</dbReference>
<gene>
    <name evidence="6" type="primary">LOC106160529</name>
</gene>
<protein>
    <submittedName>
        <fullName evidence="6">NF-kappa-B inhibitor-interacting Ras-like protein 1</fullName>
    </submittedName>
</protein>
<dbReference type="InterPro" id="IPR027417">
    <property type="entry name" value="P-loop_NTPase"/>
</dbReference>
<evidence type="ECO:0000313" key="5">
    <source>
        <dbReference type="Proteomes" id="UP000085678"/>
    </source>
</evidence>
<dbReference type="InterPro" id="IPR001806">
    <property type="entry name" value="Small_GTPase"/>
</dbReference>
<feature type="region of interest" description="Disordered" evidence="4">
    <location>
        <begin position="174"/>
        <end position="194"/>
    </location>
</feature>